<evidence type="ECO:0000256" key="15">
    <source>
        <dbReference type="SAM" id="MobiDB-lite"/>
    </source>
</evidence>
<comment type="caution">
    <text evidence="18">The sequence shown here is derived from an EMBL/GenBank/DDBJ whole genome shotgun (WGS) entry which is preliminary data.</text>
</comment>
<organism evidence="18 19">
    <name type="scientific">Stylophora pistillata</name>
    <name type="common">Smooth cauliflower coral</name>
    <dbReference type="NCBI Taxonomy" id="50429"/>
    <lineage>
        <taxon>Eukaryota</taxon>
        <taxon>Metazoa</taxon>
        <taxon>Cnidaria</taxon>
        <taxon>Anthozoa</taxon>
        <taxon>Hexacorallia</taxon>
        <taxon>Scleractinia</taxon>
        <taxon>Astrocoeniina</taxon>
        <taxon>Pocilloporidae</taxon>
        <taxon>Stylophora</taxon>
    </lineage>
</organism>
<evidence type="ECO:0000256" key="13">
    <source>
        <dbReference type="ARBA" id="ARBA00032107"/>
    </source>
</evidence>
<evidence type="ECO:0000256" key="6">
    <source>
        <dbReference type="ARBA" id="ARBA00022989"/>
    </source>
</evidence>
<dbReference type="Pfam" id="PF22777">
    <property type="entry name" value="VKGC_lumenal_dom"/>
    <property type="match status" value="1"/>
</dbReference>
<evidence type="ECO:0000256" key="5">
    <source>
        <dbReference type="ARBA" id="ARBA00022824"/>
    </source>
</evidence>
<dbReference type="EC" id="4.1.1.90" evidence="2"/>
<evidence type="ECO:0000256" key="7">
    <source>
        <dbReference type="ARBA" id="ARBA00022990"/>
    </source>
</evidence>
<keyword evidence="6 16" id="KW-1133">Transmembrane helix</keyword>
<dbReference type="GO" id="GO:0008488">
    <property type="term" value="F:gamma-glutamyl carboxylase activity"/>
    <property type="evidence" value="ECO:0007669"/>
    <property type="project" value="UniProtKB-EC"/>
</dbReference>
<feature type="transmembrane region" description="Helical" evidence="16">
    <location>
        <begin position="136"/>
        <end position="156"/>
    </location>
</feature>
<comment type="catalytic activity">
    <reaction evidence="14">
        <text>4-carboxy-L-glutamyl-[protein] + 2,3-epoxyphylloquinone + H2O + H(+) = phylloquinol + L-glutamyl-[protein] + CO2 + O2</text>
        <dbReference type="Rhea" id="RHEA:45140"/>
        <dbReference type="Rhea" id="RHEA-COMP:10208"/>
        <dbReference type="Rhea" id="RHEA-COMP:11094"/>
        <dbReference type="ChEBI" id="CHEBI:15377"/>
        <dbReference type="ChEBI" id="CHEBI:15378"/>
        <dbReference type="ChEBI" id="CHEBI:15379"/>
        <dbReference type="ChEBI" id="CHEBI:15759"/>
        <dbReference type="ChEBI" id="CHEBI:16526"/>
        <dbReference type="ChEBI" id="CHEBI:28433"/>
        <dbReference type="ChEBI" id="CHEBI:29973"/>
        <dbReference type="ChEBI" id="CHEBI:84990"/>
        <dbReference type="EC" id="4.1.1.90"/>
    </reaction>
    <physiologicalReaction direction="right-to-left" evidence="14">
        <dbReference type="Rhea" id="RHEA:45142"/>
    </physiologicalReaction>
</comment>
<dbReference type="PANTHER" id="PTHR12639:SF6">
    <property type="entry name" value="VITAMIN K-DEPENDENT GAMMA-CARBOXYLASE"/>
    <property type="match status" value="1"/>
</dbReference>
<evidence type="ECO:0000256" key="9">
    <source>
        <dbReference type="ARBA" id="ARBA00023157"/>
    </source>
</evidence>
<dbReference type="OrthoDB" id="206689at2759"/>
<dbReference type="GO" id="GO:0019842">
    <property type="term" value="F:vitamin binding"/>
    <property type="evidence" value="ECO:0007669"/>
    <property type="project" value="TreeGrafter"/>
</dbReference>
<keyword evidence="19" id="KW-1185">Reference proteome</keyword>
<dbReference type="PANTHER" id="PTHR12639">
    <property type="entry name" value="VITAMIN K-DEPENDENT GAMMA-CARBOXYLASE"/>
    <property type="match status" value="1"/>
</dbReference>
<dbReference type="InterPro" id="IPR007782">
    <property type="entry name" value="VKG_COase"/>
</dbReference>
<feature type="transmembrane region" description="Helical" evidence="16">
    <location>
        <begin position="91"/>
        <end position="124"/>
    </location>
</feature>
<dbReference type="Pfam" id="PF05090">
    <property type="entry name" value="HTTM"/>
    <property type="match status" value="1"/>
</dbReference>
<dbReference type="GO" id="GO:0005789">
    <property type="term" value="C:endoplasmic reticulum membrane"/>
    <property type="evidence" value="ECO:0007669"/>
    <property type="project" value="UniProtKB-SubCell"/>
</dbReference>
<feature type="compositionally biased region" description="Acidic residues" evidence="15">
    <location>
        <begin position="669"/>
        <end position="678"/>
    </location>
</feature>
<evidence type="ECO:0000256" key="2">
    <source>
        <dbReference type="ARBA" id="ARBA00012248"/>
    </source>
</evidence>
<feature type="transmembrane region" description="Helical" evidence="16">
    <location>
        <begin position="266"/>
        <end position="287"/>
    </location>
</feature>
<gene>
    <name evidence="18" type="primary">Ggcx</name>
    <name evidence="18" type="ORF">AWC38_SpisGene20228</name>
</gene>
<evidence type="ECO:0000256" key="11">
    <source>
        <dbReference type="ARBA" id="ARBA00030083"/>
    </source>
</evidence>
<keyword evidence="9" id="KW-1015">Disulfide bond</keyword>
<comment type="subcellular location">
    <subcellularLocation>
        <location evidence="1">Endoplasmic reticulum membrane</location>
        <topology evidence="1">Multi-pass membrane protein</topology>
    </subcellularLocation>
</comment>
<keyword evidence="5" id="KW-0256">Endoplasmic reticulum</keyword>
<dbReference type="EMBL" id="LSMT01000638">
    <property type="protein sequence ID" value="PFX15549.1"/>
    <property type="molecule type" value="Genomic_DNA"/>
</dbReference>
<dbReference type="Proteomes" id="UP000225706">
    <property type="component" value="Unassembled WGS sequence"/>
</dbReference>
<evidence type="ECO:0000256" key="14">
    <source>
        <dbReference type="ARBA" id="ARBA00048415"/>
    </source>
</evidence>
<dbReference type="SMART" id="SM00752">
    <property type="entry name" value="HTTM"/>
    <property type="match status" value="1"/>
</dbReference>
<evidence type="ECO:0000256" key="1">
    <source>
        <dbReference type="ARBA" id="ARBA00004477"/>
    </source>
</evidence>
<evidence type="ECO:0000256" key="8">
    <source>
        <dbReference type="ARBA" id="ARBA00023136"/>
    </source>
</evidence>
<feature type="domain" description="HTTM-like" evidence="17">
    <location>
        <begin position="32"/>
        <end position="289"/>
    </location>
</feature>
<evidence type="ECO:0000256" key="16">
    <source>
        <dbReference type="SAM" id="Phobius"/>
    </source>
</evidence>
<evidence type="ECO:0000313" key="19">
    <source>
        <dbReference type="Proteomes" id="UP000225706"/>
    </source>
</evidence>
<evidence type="ECO:0000256" key="10">
    <source>
        <dbReference type="ARBA" id="ARBA00023239"/>
    </source>
</evidence>
<dbReference type="AlphaFoldDB" id="A0A2B4RFH6"/>
<name>A0A2B4RFH6_STYPI</name>
<evidence type="ECO:0000259" key="17">
    <source>
        <dbReference type="SMART" id="SM00752"/>
    </source>
</evidence>
<dbReference type="SUPFAM" id="SSF51182">
    <property type="entry name" value="RmlC-like cupins"/>
    <property type="match status" value="1"/>
</dbReference>
<accession>A0A2B4RFH6</accession>
<keyword evidence="8 16" id="KW-0472">Membrane</keyword>
<dbReference type="InterPro" id="IPR053935">
    <property type="entry name" value="VKGC_lumenal_dom"/>
</dbReference>
<evidence type="ECO:0000256" key="4">
    <source>
        <dbReference type="ARBA" id="ARBA00022692"/>
    </source>
</evidence>
<sequence>MGKAEAVEEEKKPFSTVQQESSLWNKFLMFMLSPADPSNLAVLRIAFGLLMMTDIPQERGMLYIDAHFGGDTCHFPLFNFIKPLPVDWMHVVYLIMFLGACGIFLGFMFRLSCLSFMVTYWYMFLLEKSRWNNHSYLYGLFSVMLLLSDADCYWSVDGILNPKIKNSHVPKWNYVLLRFQVFLVYFYAGLKKIDMDWMTGYSMTGLSRQWVFDPFRSFLDDESIDLYLVHLGGLFFDLFEGFLLIFNKTRPIGIFFGAMFHGMNSQMFHIGMFSYTMLATLLLFCAYDWPKKFFSCLPTFMNTILPSREEPQGSAHCVYQESVQGTTNGKEQSKEQKISKKSRMPTVKQKAFVFITLAYIGIQLFLPYSHFVSKGYNAWTQGLYGYSWDMMVHSWSTQHVRVKVVDQVSGEVTYIRPSAWLREQRQSRWNSHPDMIKQYMTCMAEKLKAHPDLNITQPAIYLDVWRSMNRRFQQRMVDPNVDMVTAPWSPFKKTPWIQPLLTELSPWREKLVQIRKELKEKSNFSEITFVADFPGLLLENFVAEELNTSLTLLHGKVKVEFNNKNHTVEVGEEISIPSNDTHVVYTVSDQPSCWMYIFTNTTEWNNETIRNWILHPETSPSQQKKMALKNLTTLENFRLFTLDKFFVFRQTFLNTCYALAHLTSGIEPEYEDEEDDGYSSEQKTGHEGNQDETSSNDDDTGHVGDSGEPRDQGAERTESLRGKEQQKQEL</sequence>
<dbReference type="InterPro" id="IPR011020">
    <property type="entry name" value="HTTM-like"/>
</dbReference>
<feature type="compositionally biased region" description="Basic and acidic residues" evidence="15">
    <location>
        <begin position="699"/>
        <end position="730"/>
    </location>
</feature>
<feature type="transmembrane region" description="Helical" evidence="16">
    <location>
        <begin position="172"/>
        <end position="190"/>
    </location>
</feature>
<feature type="transmembrane region" description="Helical" evidence="16">
    <location>
        <begin position="351"/>
        <end position="368"/>
    </location>
</feature>
<evidence type="ECO:0000256" key="12">
    <source>
        <dbReference type="ARBA" id="ARBA00030249"/>
    </source>
</evidence>
<keyword evidence="10" id="KW-0456">Lyase</keyword>
<proteinExistence type="predicted"/>
<keyword evidence="7" id="KW-0007">Acetylation</keyword>
<dbReference type="SMR" id="A0A2B4RFH6"/>
<dbReference type="InterPro" id="IPR053934">
    <property type="entry name" value="HTTM_dom"/>
</dbReference>
<feature type="transmembrane region" description="Helical" evidence="16">
    <location>
        <begin position="226"/>
        <end position="246"/>
    </location>
</feature>
<keyword evidence="4 16" id="KW-0812">Transmembrane</keyword>
<evidence type="ECO:0000313" key="18">
    <source>
        <dbReference type="EMBL" id="PFX15549.1"/>
    </source>
</evidence>
<dbReference type="InterPro" id="IPR011051">
    <property type="entry name" value="RmlC_Cupin_sf"/>
</dbReference>
<protein>
    <recommendedName>
        <fullName evidence="3">Vitamin K-dependent gamma-carboxylase</fullName>
        <ecNumber evidence="2">4.1.1.90</ecNumber>
    </recommendedName>
    <alternativeName>
        <fullName evidence="11">Gamma-glutamyl carboxylase</fullName>
    </alternativeName>
    <alternativeName>
        <fullName evidence="12">Peptidyl-glutamate 4-carboxylase</fullName>
    </alternativeName>
    <alternativeName>
        <fullName evidence="13">Vitamin K gamma glutamyl carboxylase</fullName>
    </alternativeName>
</protein>
<evidence type="ECO:0000256" key="3">
    <source>
        <dbReference type="ARBA" id="ARBA00017054"/>
    </source>
</evidence>
<feature type="region of interest" description="Disordered" evidence="15">
    <location>
        <begin position="669"/>
        <end position="730"/>
    </location>
</feature>
<reference evidence="19" key="1">
    <citation type="journal article" date="2017" name="bioRxiv">
        <title>Comparative analysis of the genomes of Stylophora pistillata and Acropora digitifera provides evidence for extensive differences between species of corals.</title>
        <authorList>
            <person name="Voolstra C.R."/>
            <person name="Li Y."/>
            <person name="Liew Y.J."/>
            <person name="Baumgarten S."/>
            <person name="Zoccola D."/>
            <person name="Flot J.-F."/>
            <person name="Tambutte S."/>
            <person name="Allemand D."/>
            <person name="Aranda M."/>
        </authorList>
    </citation>
    <scope>NUCLEOTIDE SEQUENCE [LARGE SCALE GENOMIC DNA]</scope>
</reference>